<keyword evidence="4" id="KW-0963">Cytoplasm</keyword>
<comment type="subcellular location">
    <subcellularLocation>
        <location evidence="1">Cytoplasm</location>
        <location evidence="1">Cytoskeleton</location>
    </subcellularLocation>
</comment>
<accession>A0A8T0CJC9</accession>
<dbReference type="PANTHER" id="PTHR13072">
    <property type="entry name" value="DYNACTIN 6"/>
    <property type="match status" value="1"/>
</dbReference>
<dbReference type="EMBL" id="MU094433">
    <property type="protein sequence ID" value="KAF7846216.1"/>
    <property type="molecule type" value="Genomic_DNA"/>
</dbReference>
<dbReference type="GO" id="GO:0070840">
    <property type="term" value="F:dynein complex binding"/>
    <property type="evidence" value="ECO:0007669"/>
    <property type="project" value="TreeGrafter"/>
</dbReference>
<name>A0A8T0CJC9_CORYI</name>
<dbReference type="Proteomes" id="UP000806378">
    <property type="component" value="Unassembled WGS sequence"/>
</dbReference>
<dbReference type="Gramene" id="rna-gnl|WGS:JABURB|Cocit.L4828.1">
    <property type="protein sequence ID" value="cds-KAF7846216.1"/>
    <property type="gene ID" value="gene-BT93_L4828"/>
</dbReference>
<feature type="region of interest" description="Disordered" evidence="7">
    <location>
        <begin position="1"/>
        <end position="27"/>
    </location>
</feature>
<evidence type="ECO:0000256" key="6">
    <source>
        <dbReference type="ARBA" id="ARBA00034687"/>
    </source>
</evidence>
<dbReference type="PANTHER" id="PTHR13072:SF0">
    <property type="entry name" value="DYNACTIN SUBUNIT 6"/>
    <property type="match status" value="1"/>
</dbReference>
<dbReference type="AlphaFoldDB" id="A0A8T0CJC9"/>
<dbReference type="InterPro" id="IPR011004">
    <property type="entry name" value="Trimer_LpxA-like_sf"/>
</dbReference>
<comment type="function">
    <text evidence="6">Part of the dynactin complex that activates the molecular motor dynein for ultra-processive transport along microtubules.</text>
</comment>
<dbReference type="GO" id="GO:0005869">
    <property type="term" value="C:dynactin complex"/>
    <property type="evidence" value="ECO:0007669"/>
    <property type="project" value="InterPro"/>
</dbReference>
<reference evidence="8" key="1">
    <citation type="submission" date="2020-05" db="EMBL/GenBank/DDBJ databases">
        <title>WGS assembly of Corymbia citriodora subspecies variegata.</title>
        <authorList>
            <person name="Barry K."/>
            <person name="Hundley H."/>
            <person name="Shu S."/>
            <person name="Jenkins J."/>
            <person name="Grimwood J."/>
            <person name="Baten A."/>
        </authorList>
    </citation>
    <scope>NUCLEOTIDE SEQUENCE</scope>
    <source>
        <strain evidence="8">CV2-018</strain>
    </source>
</reference>
<evidence type="ECO:0000256" key="4">
    <source>
        <dbReference type="ARBA" id="ARBA00022490"/>
    </source>
</evidence>
<keyword evidence="9" id="KW-1185">Reference proteome</keyword>
<dbReference type="GO" id="GO:0007052">
    <property type="term" value="P:mitotic spindle organization"/>
    <property type="evidence" value="ECO:0007669"/>
    <property type="project" value="TreeGrafter"/>
</dbReference>
<evidence type="ECO:0000256" key="7">
    <source>
        <dbReference type="SAM" id="MobiDB-lite"/>
    </source>
</evidence>
<proteinExistence type="inferred from homology"/>
<organism evidence="8 9">
    <name type="scientific">Corymbia citriodora subsp. variegata</name>
    <dbReference type="NCBI Taxonomy" id="360336"/>
    <lineage>
        <taxon>Eukaryota</taxon>
        <taxon>Viridiplantae</taxon>
        <taxon>Streptophyta</taxon>
        <taxon>Embryophyta</taxon>
        <taxon>Tracheophyta</taxon>
        <taxon>Spermatophyta</taxon>
        <taxon>Magnoliopsida</taxon>
        <taxon>eudicotyledons</taxon>
        <taxon>Gunneridae</taxon>
        <taxon>Pentapetalae</taxon>
        <taxon>rosids</taxon>
        <taxon>malvids</taxon>
        <taxon>Myrtales</taxon>
        <taxon>Myrtaceae</taxon>
        <taxon>Myrtoideae</taxon>
        <taxon>Eucalypteae</taxon>
        <taxon>Corymbia</taxon>
    </lineage>
</organism>
<dbReference type="SUPFAM" id="SSF51161">
    <property type="entry name" value="Trimeric LpxA-like enzymes"/>
    <property type="match status" value="1"/>
</dbReference>
<keyword evidence="5" id="KW-0206">Cytoskeleton</keyword>
<evidence type="ECO:0000313" key="9">
    <source>
        <dbReference type="Proteomes" id="UP000806378"/>
    </source>
</evidence>
<sequence length="211" mass="22562">MSTSAAVPERRHPNSTSSTRAVAPAAPRPPCYIHPKAIISEKASITGTHPVTIGENSVIHPYARLSSAVGAVTIGKNCIIADRATVGLVDESADHGQLRTVAVELEDSVTVESNATVEAELVGTGSVIEVYATLRPGTVIGQPQFCKISARCEARGTKLPDYTIIFGEGQQRVDTTTKARADVRDLKLKGQLLHIETLKRLIPSNTAKWQM</sequence>
<dbReference type="OrthoDB" id="2355at2759"/>
<gene>
    <name evidence="8" type="ORF">BT93_L4828</name>
</gene>
<protein>
    <recommendedName>
        <fullName evidence="3">Dynactin subunit 6</fullName>
    </recommendedName>
</protein>
<evidence type="ECO:0000256" key="1">
    <source>
        <dbReference type="ARBA" id="ARBA00004245"/>
    </source>
</evidence>
<evidence type="ECO:0000256" key="3">
    <source>
        <dbReference type="ARBA" id="ARBA00016573"/>
    </source>
</evidence>
<comment type="similarity">
    <text evidence="2">Belongs to the dynactin subunits 5/6 family. Dynactin subunit 6 subfamily.</text>
</comment>
<dbReference type="InterPro" id="IPR027777">
    <property type="entry name" value="DCTN6"/>
</dbReference>
<comment type="caution">
    <text evidence="8">The sequence shown here is derived from an EMBL/GenBank/DDBJ whole genome shotgun (WGS) entry which is preliminary data.</text>
</comment>
<evidence type="ECO:0000256" key="2">
    <source>
        <dbReference type="ARBA" id="ARBA00007719"/>
    </source>
</evidence>
<evidence type="ECO:0000256" key="5">
    <source>
        <dbReference type="ARBA" id="ARBA00023212"/>
    </source>
</evidence>
<dbReference type="Gene3D" id="2.160.10.10">
    <property type="entry name" value="Hexapeptide repeat proteins"/>
    <property type="match status" value="1"/>
</dbReference>
<evidence type="ECO:0000313" key="8">
    <source>
        <dbReference type="EMBL" id="KAF7846216.1"/>
    </source>
</evidence>